<organism evidence="1 2">
    <name type="scientific">Ciona intestinalis</name>
    <name type="common">Transparent sea squirt</name>
    <name type="synonym">Ascidia intestinalis</name>
    <dbReference type="NCBI Taxonomy" id="7719"/>
    <lineage>
        <taxon>Eukaryota</taxon>
        <taxon>Metazoa</taxon>
        <taxon>Chordata</taxon>
        <taxon>Tunicata</taxon>
        <taxon>Ascidiacea</taxon>
        <taxon>Phlebobranchia</taxon>
        <taxon>Cionidae</taxon>
        <taxon>Ciona</taxon>
    </lineage>
</organism>
<keyword evidence="2" id="KW-1185">Reference proteome</keyword>
<proteinExistence type="predicted"/>
<name>H2XVR6_CIOIN</name>
<protein>
    <submittedName>
        <fullName evidence="1">Uncharacterized protein</fullName>
    </submittedName>
</protein>
<sequence length="39" mass="4633">MMWTNLTCIYTPCALWWKVRTNPAFCIASFFLQAFNTKI</sequence>
<accession>H2XVR6</accession>
<dbReference type="Proteomes" id="UP000008144">
    <property type="component" value="Chromosome 4"/>
</dbReference>
<reference evidence="2" key="1">
    <citation type="journal article" date="2002" name="Science">
        <title>The draft genome of Ciona intestinalis: insights into chordate and vertebrate origins.</title>
        <authorList>
            <person name="Dehal P."/>
            <person name="Satou Y."/>
            <person name="Campbell R.K."/>
            <person name="Chapman J."/>
            <person name="Degnan B."/>
            <person name="De Tomaso A."/>
            <person name="Davidson B."/>
            <person name="Di Gregorio A."/>
            <person name="Gelpke M."/>
            <person name="Goodstein D.M."/>
            <person name="Harafuji N."/>
            <person name="Hastings K.E."/>
            <person name="Ho I."/>
            <person name="Hotta K."/>
            <person name="Huang W."/>
            <person name="Kawashima T."/>
            <person name="Lemaire P."/>
            <person name="Martinez D."/>
            <person name="Meinertzhagen I.A."/>
            <person name="Necula S."/>
            <person name="Nonaka M."/>
            <person name="Putnam N."/>
            <person name="Rash S."/>
            <person name="Saiga H."/>
            <person name="Satake M."/>
            <person name="Terry A."/>
            <person name="Yamada L."/>
            <person name="Wang H.G."/>
            <person name="Awazu S."/>
            <person name="Azumi K."/>
            <person name="Boore J."/>
            <person name="Branno M."/>
            <person name="Chin-Bow S."/>
            <person name="DeSantis R."/>
            <person name="Doyle S."/>
            <person name="Francino P."/>
            <person name="Keys D.N."/>
            <person name="Haga S."/>
            <person name="Hayashi H."/>
            <person name="Hino K."/>
            <person name="Imai K.S."/>
            <person name="Inaba K."/>
            <person name="Kano S."/>
            <person name="Kobayashi K."/>
            <person name="Kobayashi M."/>
            <person name="Lee B.I."/>
            <person name="Makabe K.W."/>
            <person name="Manohar C."/>
            <person name="Matassi G."/>
            <person name="Medina M."/>
            <person name="Mochizuki Y."/>
            <person name="Mount S."/>
            <person name="Morishita T."/>
            <person name="Miura S."/>
            <person name="Nakayama A."/>
            <person name="Nishizaka S."/>
            <person name="Nomoto H."/>
            <person name="Ohta F."/>
            <person name="Oishi K."/>
            <person name="Rigoutsos I."/>
            <person name="Sano M."/>
            <person name="Sasaki A."/>
            <person name="Sasakura Y."/>
            <person name="Shoguchi E."/>
            <person name="Shin-i T."/>
            <person name="Spagnuolo A."/>
            <person name="Stainier D."/>
            <person name="Suzuki M.M."/>
            <person name="Tassy O."/>
            <person name="Takatori N."/>
            <person name="Tokuoka M."/>
            <person name="Yagi K."/>
            <person name="Yoshizaki F."/>
            <person name="Wada S."/>
            <person name="Zhang C."/>
            <person name="Hyatt P.D."/>
            <person name="Larimer F."/>
            <person name="Detter C."/>
            <person name="Doggett N."/>
            <person name="Glavina T."/>
            <person name="Hawkins T."/>
            <person name="Richardson P."/>
            <person name="Lucas S."/>
            <person name="Kohara Y."/>
            <person name="Levine M."/>
            <person name="Satoh N."/>
            <person name="Rokhsar D.S."/>
        </authorList>
    </citation>
    <scope>NUCLEOTIDE SEQUENCE [LARGE SCALE GENOMIC DNA]</scope>
</reference>
<evidence type="ECO:0000313" key="1">
    <source>
        <dbReference type="Ensembl" id="ENSCINP00000033750.1"/>
    </source>
</evidence>
<dbReference type="EMBL" id="EAAA01001862">
    <property type="status" value="NOT_ANNOTATED_CDS"/>
    <property type="molecule type" value="Genomic_DNA"/>
</dbReference>
<reference evidence="1" key="3">
    <citation type="submission" date="2025-08" db="UniProtKB">
        <authorList>
            <consortium name="Ensembl"/>
        </authorList>
    </citation>
    <scope>IDENTIFICATION</scope>
</reference>
<evidence type="ECO:0000313" key="2">
    <source>
        <dbReference type="Proteomes" id="UP000008144"/>
    </source>
</evidence>
<dbReference type="InParanoid" id="H2XVR6"/>
<reference evidence="1" key="4">
    <citation type="submission" date="2025-09" db="UniProtKB">
        <authorList>
            <consortium name="Ensembl"/>
        </authorList>
    </citation>
    <scope>IDENTIFICATION</scope>
</reference>
<reference evidence="1" key="2">
    <citation type="journal article" date="2008" name="Genome Biol.">
        <title>Improved genome assembly and evidence-based global gene model set for the chordate Ciona intestinalis: new insight into intron and operon populations.</title>
        <authorList>
            <person name="Satou Y."/>
            <person name="Mineta K."/>
            <person name="Ogasawara M."/>
            <person name="Sasakura Y."/>
            <person name="Shoguchi E."/>
            <person name="Ueno K."/>
            <person name="Yamada L."/>
            <person name="Matsumoto J."/>
            <person name="Wasserscheid J."/>
            <person name="Dewar K."/>
            <person name="Wiley G.B."/>
            <person name="Macmil S.L."/>
            <person name="Roe B.A."/>
            <person name="Zeller R.W."/>
            <person name="Hastings K.E."/>
            <person name="Lemaire P."/>
            <person name="Lindquist E."/>
            <person name="Endo T."/>
            <person name="Hotta K."/>
            <person name="Inaba K."/>
        </authorList>
    </citation>
    <scope>NUCLEOTIDE SEQUENCE [LARGE SCALE GENOMIC DNA]</scope>
    <source>
        <strain evidence="1">wild type</strain>
    </source>
</reference>
<dbReference type="HOGENOM" id="CLU_3319784_0_0_1"/>
<dbReference type="Ensembl" id="ENSCINT00000032061.1">
    <property type="protein sequence ID" value="ENSCINP00000033750.1"/>
    <property type="gene ID" value="ENSCING00000020666.1"/>
</dbReference>
<dbReference type="AlphaFoldDB" id="H2XVR6"/>